<dbReference type="AlphaFoldDB" id="A0A6C0JK86"/>
<organism evidence="1">
    <name type="scientific">viral metagenome</name>
    <dbReference type="NCBI Taxonomy" id="1070528"/>
    <lineage>
        <taxon>unclassified sequences</taxon>
        <taxon>metagenomes</taxon>
        <taxon>organismal metagenomes</taxon>
    </lineage>
</organism>
<accession>A0A6C0JK86</accession>
<name>A0A6C0JK86_9ZZZZ</name>
<protein>
    <submittedName>
        <fullName evidence="1">Uncharacterized protein</fullName>
    </submittedName>
</protein>
<dbReference type="EMBL" id="MN740408">
    <property type="protein sequence ID" value="QHU05170.1"/>
    <property type="molecule type" value="Genomic_DNA"/>
</dbReference>
<sequence>MSQSDYIKYKKIATQLRIDNSGAKNNVLNSQNAPVLKSQNYTDFVEYSLENSITNNKIIYHQITPPGKQIVMDMEKITTNCPTFEICTGTNTRSNRIPMSQGYNNPTPVPLSIKQIKKREFNLKNGCICAQNSAKYTYACKCKMAN</sequence>
<proteinExistence type="predicted"/>
<reference evidence="1" key="1">
    <citation type="journal article" date="2020" name="Nature">
        <title>Giant virus diversity and host interactions through global metagenomics.</title>
        <authorList>
            <person name="Schulz F."/>
            <person name="Roux S."/>
            <person name="Paez-Espino D."/>
            <person name="Jungbluth S."/>
            <person name="Walsh D.A."/>
            <person name="Denef V.J."/>
            <person name="McMahon K.D."/>
            <person name="Konstantinidis K.T."/>
            <person name="Eloe-Fadrosh E.A."/>
            <person name="Kyrpides N.C."/>
            <person name="Woyke T."/>
        </authorList>
    </citation>
    <scope>NUCLEOTIDE SEQUENCE</scope>
    <source>
        <strain evidence="1">GVMAG-M-3300027708-5</strain>
    </source>
</reference>
<evidence type="ECO:0000313" key="1">
    <source>
        <dbReference type="EMBL" id="QHU05170.1"/>
    </source>
</evidence>